<dbReference type="CDD" id="cd02651">
    <property type="entry name" value="nuc_hydro_IU_UC_XIUA"/>
    <property type="match status" value="1"/>
</dbReference>
<evidence type="ECO:0000259" key="3">
    <source>
        <dbReference type="Pfam" id="PF01156"/>
    </source>
</evidence>
<protein>
    <submittedName>
        <fullName evidence="4">Nucleoside hydrolase</fullName>
    </submittedName>
</protein>
<name>A0A318R5E2_9PROT</name>
<dbReference type="AlphaFoldDB" id="A0A318R5E2"/>
<dbReference type="PANTHER" id="PTHR12304:SF4">
    <property type="entry name" value="URIDINE NUCLEOSIDASE"/>
    <property type="match status" value="1"/>
</dbReference>
<dbReference type="InterPro" id="IPR023186">
    <property type="entry name" value="IUNH"/>
</dbReference>
<evidence type="ECO:0000256" key="2">
    <source>
        <dbReference type="ARBA" id="ARBA00023295"/>
    </source>
</evidence>
<dbReference type="OrthoDB" id="9797882at2"/>
<dbReference type="STRING" id="940286.GCA_000227565_00985"/>
<feature type="domain" description="Inosine/uridine-preferring nucleoside hydrolase" evidence="3">
    <location>
        <begin position="22"/>
        <end position="318"/>
    </location>
</feature>
<dbReference type="InterPro" id="IPR001910">
    <property type="entry name" value="Inosine/uridine_hydrolase_dom"/>
</dbReference>
<dbReference type="Proteomes" id="UP000247417">
    <property type="component" value="Unassembled WGS sequence"/>
</dbReference>
<dbReference type="InterPro" id="IPR015910">
    <property type="entry name" value="I/U_nuclsd_hydro_CS"/>
</dbReference>
<evidence type="ECO:0000313" key="4">
    <source>
        <dbReference type="EMBL" id="PYD81343.1"/>
    </source>
</evidence>
<dbReference type="SUPFAM" id="SSF53590">
    <property type="entry name" value="Nucleoside hydrolase"/>
    <property type="match status" value="1"/>
</dbReference>
<gene>
    <name evidence="4" type="ORF">CFR80_12390</name>
</gene>
<dbReference type="GO" id="GO:0005829">
    <property type="term" value="C:cytosol"/>
    <property type="evidence" value="ECO:0007669"/>
    <property type="project" value="TreeGrafter"/>
</dbReference>
<dbReference type="GO" id="GO:0006152">
    <property type="term" value="P:purine nucleoside catabolic process"/>
    <property type="evidence" value="ECO:0007669"/>
    <property type="project" value="TreeGrafter"/>
</dbReference>
<dbReference type="GO" id="GO:0008477">
    <property type="term" value="F:purine nucleosidase activity"/>
    <property type="evidence" value="ECO:0007669"/>
    <property type="project" value="TreeGrafter"/>
</dbReference>
<keyword evidence="1 4" id="KW-0378">Hydrolase</keyword>
<proteinExistence type="predicted"/>
<dbReference type="PROSITE" id="PS01247">
    <property type="entry name" value="IUNH"/>
    <property type="match status" value="1"/>
</dbReference>
<organism evidence="4 5">
    <name type="scientific">Komagataeibacter oboediens</name>
    <dbReference type="NCBI Taxonomy" id="65958"/>
    <lineage>
        <taxon>Bacteria</taxon>
        <taxon>Pseudomonadati</taxon>
        <taxon>Pseudomonadota</taxon>
        <taxon>Alphaproteobacteria</taxon>
        <taxon>Acetobacterales</taxon>
        <taxon>Acetobacteraceae</taxon>
        <taxon>Komagataeibacter</taxon>
    </lineage>
</organism>
<dbReference type="EMBL" id="NKTX01000036">
    <property type="protein sequence ID" value="PYD81343.1"/>
    <property type="molecule type" value="Genomic_DNA"/>
</dbReference>
<reference evidence="4 5" key="1">
    <citation type="submission" date="2017-07" db="EMBL/GenBank/DDBJ databases">
        <title>A draft genome sequence of Komagataeibacter oboediens LMG 18849.</title>
        <authorList>
            <person name="Skraban J."/>
            <person name="Cleenwerck I."/>
            <person name="Vandamme P."/>
            <person name="Trcek J."/>
        </authorList>
    </citation>
    <scope>NUCLEOTIDE SEQUENCE [LARGE SCALE GENOMIC DNA]</scope>
    <source>
        <strain evidence="4 5">LMG 18849</strain>
    </source>
</reference>
<comment type="caution">
    <text evidence="4">The sequence shown here is derived from an EMBL/GenBank/DDBJ whole genome shotgun (WGS) entry which is preliminary data.</text>
</comment>
<dbReference type="Pfam" id="PF01156">
    <property type="entry name" value="IU_nuc_hydro"/>
    <property type="match status" value="1"/>
</dbReference>
<evidence type="ECO:0000313" key="5">
    <source>
        <dbReference type="Proteomes" id="UP000247417"/>
    </source>
</evidence>
<accession>A0A318R5E2</accession>
<dbReference type="RefSeq" id="WP_042659012.1">
    <property type="nucleotide sequence ID" value="NZ_JAHQRM010000009.1"/>
</dbReference>
<dbReference type="GO" id="GO:0045437">
    <property type="term" value="F:uridine nucleosidase activity"/>
    <property type="evidence" value="ECO:0007669"/>
    <property type="project" value="UniProtKB-ARBA"/>
</dbReference>
<dbReference type="Gene3D" id="3.90.245.10">
    <property type="entry name" value="Ribonucleoside hydrolase-like"/>
    <property type="match status" value="1"/>
</dbReference>
<keyword evidence="2" id="KW-0326">Glycosidase</keyword>
<evidence type="ECO:0000256" key="1">
    <source>
        <dbReference type="ARBA" id="ARBA00022801"/>
    </source>
</evidence>
<dbReference type="PANTHER" id="PTHR12304">
    <property type="entry name" value="INOSINE-URIDINE PREFERRING NUCLEOSIDE HYDROLASE"/>
    <property type="match status" value="1"/>
</dbReference>
<dbReference type="InterPro" id="IPR036452">
    <property type="entry name" value="Ribo_hydro-like"/>
</dbReference>
<sequence>MDIVSTGLFQERRSLPENRRKIIIDTDPGQDDAIALMLALASPHLEVLGIVSVAGNVPVAQTATNACKILELADRRDIKVYAGCARPLRRPPITAEHVHGQSGMDGPVLPAPTIALQAQHGVDFLIDTIRAHPAGTITVVTLGPMTNLAMALVKAPDIAQRVEQVVAMGGAYSECGNITPNAEFNMFADPDAADIVLHGQIPLTLLPLDVTHQFLVTPPRLAQLRAMPGRCAQAAASMLGFSERFDLKKYGWDGAPLHDPCTIGWLLAPDLFSGREVNVSVVVDGPLMQGATAVDWWHVTDRPVNARFLRHVDSDGLWSLLAGHLARLP</sequence>